<dbReference type="Proteomes" id="UP000198418">
    <property type="component" value="Unassembled WGS sequence"/>
</dbReference>
<protein>
    <recommendedName>
        <fullName evidence="3">Ribosomal protein S1</fullName>
    </recommendedName>
</protein>
<accession>A0A212RI34</accession>
<dbReference type="Pfam" id="PF20099">
    <property type="entry name" value="DUF6489"/>
    <property type="match status" value="1"/>
</dbReference>
<evidence type="ECO:0000313" key="1">
    <source>
        <dbReference type="EMBL" id="SNB71935.1"/>
    </source>
</evidence>
<dbReference type="EMBL" id="FYDG01000004">
    <property type="protein sequence ID" value="SNB71935.1"/>
    <property type="molecule type" value="Genomic_DNA"/>
</dbReference>
<dbReference type="OrthoDB" id="5740990at2"/>
<proteinExistence type="predicted"/>
<name>A0A212RI34_RHOAC</name>
<dbReference type="RefSeq" id="WP_088520691.1">
    <property type="nucleotide sequence ID" value="NZ_FYDG01000004.1"/>
</dbReference>
<organism evidence="1 2">
    <name type="scientific">Rhodoblastus acidophilus</name>
    <name type="common">Rhodopseudomonas acidophila</name>
    <dbReference type="NCBI Taxonomy" id="1074"/>
    <lineage>
        <taxon>Bacteria</taxon>
        <taxon>Pseudomonadati</taxon>
        <taxon>Pseudomonadota</taxon>
        <taxon>Alphaproteobacteria</taxon>
        <taxon>Hyphomicrobiales</taxon>
        <taxon>Rhodoblastaceae</taxon>
        <taxon>Rhodoblastus</taxon>
    </lineage>
</organism>
<gene>
    <name evidence="1" type="ORF">SAMN06265338_104246</name>
</gene>
<keyword evidence="2" id="KW-1185">Reference proteome</keyword>
<evidence type="ECO:0000313" key="2">
    <source>
        <dbReference type="Proteomes" id="UP000198418"/>
    </source>
</evidence>
<evidence type="ECO:0008006" key="3">
    <source>
        <dbReference type="Google" id="ProtNLM"/>
    </source>
</evidence>
<dbReference type="AlphaFoldDB" id="A0A212RI34"/>
<reference evidence="2" key="1">
    <citation type="submission" date="2017-06" db="EMBL/GenBank/DDBJ databases">
        <authorList>
            <person name="Varghese N."/>
            <person name="Submissions S."/>
        </authorList>
    </citation>
    <scope>NUCLEOTIDE SEQUENCE [LARGE SCALE GENOMIC DNA]</scope>
    <source>
        <strain evidence="2">DSM 137</strain>
    </source>
</reference>
<sequence length="74" mass="8908">MKINVDIDCTPAEARAFMGLPDFEPMQKRTLEVMERRMMEQLENFTPETLLKMWMQPVQLNAEWFQDMLRRATK</sequence>
<dbReference type="InterPro" id="IPR045502">
    <property type="entry name" value="DUF6489"/>
</dbReference>